<dbReference type="Gene3D" id="3.40.50.1820">
    <property type="entry name" value="alpha/beta hydrolase"/>
    <property type="match status" value="1"/>
</dbReference>
<evidence type="ECO:0000259" key="1">
    <source>
        <dbReference type="Pfam" id="PF01738"/>
    </source>
</evidence>
<organism evidence="2 3">
    <name type="scientific">Neptunomonas antarctica</name>
    <dbReference type="NCBI Taxonomy" id="619304"/>
    <lineage>
        <taxon>Bacteria</taxon>
        <taxon>Pseudomonadati</taxon>
        <taxon>Pseudomonadota</taxon>
        <taxon>Gammaproteobacteria</taxon>
        <taxon>Oceanospirillales</taxon>
        <taxon>Oceanospirillaceae</taxon>
        <taxon>Neptunomonas</taxon>
    </lineage>
</organism>
<evidence type="ECO:0000313" key="2">
    <source>
        <dbReference type="EMBL" id="SIS44464.1"/>
    </source>
</evidence>
<dbReference type="SUPFAM" id="SSF53474">
    <property type="entry name" value="alpha/beta-Hydrolases"/>
    <property type="match status" value="1"/>
</dbReference>
<dbReference type="InterPro" id="IPR002925">
    <property type="entry name" value="Dienelactn_hydro"/>
</dbReference>
<dbReference type="InterPro" id="IPR029058">
    <property type="entry name" value="AB_hydrolase_fold"/>
</dbReference>
<dbReference type="AlphaFoldDB" id="A0A1N7J574"/>
<dbReference type="Pfam" id="PF01738">
    <property type="entry name" value="DLH"/>
    <property type="match status" value="1"/>
</dbReference>
<dbReference type="STRING" id="619304.SAMN05421760_101628"/>
<dbReference type="GO" id="GO:0016787">
    <property type="term" value="F:hydrolase activity"/>
    <property type="evidence" value="ECO:0007669"/>
    <property type="project" value="UniProtKB-KW"/>
</dbReference>
<name>A0A1N7J574_9GAMM</name>
<evidence type="ECO:0000313" key="3">
    <source>
        <dbReference type="Proteomes" id="UP000185999"/>
    </source>
</evidence>
<feature type="domain" description="Dienelactone hydrolase" evidence="1">
    <location>
        <begin position="66"/>
        <end position="273"/>
    </location>
</feature>
<dbReference type="InterPro" id="IPR050261">
    <property type="entry name" value="FrsA_esterase"/>
</dbReference>
<accession>A0A1N7J574</accession>
<dbReference type="PANTHER" id="PTHR22946">
    <property type="entry name" value="DIENELACTONE HYDROLASE DOMAIN-CONTAINING PROTEIN-RELATED"/>
    <property type="match status" value="1"/>
</dbReference>
<sequence length="276" mass="30168">MKIALDSKAQRITLSYLSSKETFLIEHGRIIMKTLLIALLSFILSATAMADGKNINYTVNGKSYQGYYVSPSAGAPLVLLIHDWDGLTDYEIKRANMLADMGYSVFAADLFGAGVRPTQIEDKRQHTGELYKDRGKMRNLLTGALDTAKAQGAKTSNAVVMGYCFGGAAVLEMARSGINMKGFVTFHGGLATPEGQNYSKAKGKFLIMHGSADTAIPLTQFASLATELEASGVQHEMITYSGAPHAFTVFDQESYRQDADKKSWQRFTEFLSDVTQ</sequence>
<reference evidence="3" key="1">
    <citation type="submission" date="2017-01" db="EMBL/GenBank/DDBJ databases">
        <authorList>
            <person name="Varghese N."/>
            <person name="Submissions S."/>
        </authorList>
    </citation>
    <scope>NUCLEOTIDE SEQUENCE [LARGE SCALE GENOMIC DNA]</scope>
    <source>
        <strain evidence="3">DSM 22306</strain>
    </source>
</reference>
<dbReference type="PANTHER" id="PTHR22946:SF0">
    <property type="entry name" value="DIENELACTONE HYDROLASE DOMAIN-CONTAINING PROTEIN"/>
    <property type="match status" value="1"/>
</dbReference>
<gene>
    <name evidence="2" type="ORF">SAMN05421760_101628</name>
</gene>
<proteinExistence type="predicted"/>
<dbReference type="EMBL" id="FTOE01000001">
    <property type="protein sequence ID" value="SIS44464.1"/>
    <property type="molecule type" value="Genomic_DNA"/>
</dbReference>
<dbReference type="Proteomes" id="UP000185999">
    <property type="component" value="Unassembled WGS sequence"/>
</dbReference>
<keyword evidence="2" id="KW-0378">Hydrolase</keyword>
<protein>
    <submittedName>
        <fullName evidence="2">Dienelactone hydrolase</fullName>
    </submittedName>
</protein>
<keyword evidence="3" id="KW-1185">Reference proteome</keyword>